<keyword evidence="1" id="KW-0812">Transmembrane</keyword>
<dbReference type="AlphaFoldDB" id="A0A7S8EBJ5"/>
<keyword evidence="1" id="KW-0472">Membrane</keyword>
<dbReference type="KEGG" id="pmet:G4Y79_05790"/>
<feature type="transmembrane region" description="Helical" evidence="1">
    <location>
        <begin position="102"/>
        <end position="123"/>
    </location>
</feature>
<keyword evidence="1" id="KW-1133">Transmembrane helix</keyword>
<protein>
    <submittedName>
        <fullName evidence="2">Uncharacterized protein</fullName>
    </submittedName>
</protein>
<evidence type="ECO:0000313" key="2">
    <source>
        <dbReference type="EMBL" id="QPC83889.1"/>
    </source>
</evidence>
<organism evidence="2 3">
    <name type="scientific">Phototrophicus methaneseepsis</name>
    <dbReference type="NCBI Taxonomy" id="2710758"/>
    <lineage>
        <taxon>Bacteria</taxon>
        <taxon>Bacillati</taxon>
        <taxon>Chloroflexota</taxon>
        <taxon>Candidatus Thermofontia</taxon>
        <taxon>Phototrophicales</taxon>
        <taxon>Phototrophicaceae</taxon>
        <taxon>Phototrophicus</taxon>
    </lineage>
</organism>
<dbReference type="Proteomes" id="UP000594468">
    <property type="component" value="Chromosome"/>
</dbReference>
<name>A0A7S8EBJ5_9CHLR</name>
<dbReference type="EMBL" id="CP062983">
    <property type="protein sequence ID" value="QPC83889.1"/>
    <property type="molecule type" value="Genomic_DNA"/>
</dbReference>
<proteinExistence type="predicted"/>
<keyword evidence="3" id="KW-1185">Reference proteome</keyword>
<evidence type="ECO:0000313" key="3">
    <source>
        <dbReference type="Proteomes" id="UP000594468"/>
    </source>
</evidence>
<accession>A0A7S8EBJ5</accession>
<feature type="transmembrane region" description="Helical" evidence="1">
    <location>
        <begin position="65"/>
        <end position="96"/>
    </location>
</feature>
<reference evidence="2 3" key="1">
    <citation type="submission" date="2020-02" db="EMBL/GenBank/DDBJ databases">
        <authorList>
            <person name="Zheng R.K."/>
            <person name="Sun C.M."/>
        </authorList>
    </citation>
    <scope>NUCLEOTIDE SEQUENCE [LARGE SCALE GENOMIC DNA]</scope>
    <source>
        <strain evidence="3">rifampicinis</strain>
    </source>
</reference>
<dbReference type="RefSeq" id="WP_195171953.1">
    <property type="nucleotide sequence ID" value="NZ_CP062983.1"/>
</dbReference>
<evidence type="ECO:0000256" key="1">
    <source>
        <dbReference type="SAM" id="Phobius"/>
    </source>
</evidence>
<gene>
    <name evidence="2" type="ORF">G4Y79_05790</name>
</gene>
<sequence>MTETVVLLILFTLATSLFTLTTLLEVFAWRYKKTPDAMTVLLGRLPRLLLILYKHDNAQSRMMGCVAFLSNAVLACISFLMWLFLYLDVVILALMGEGTEQVIHISLALISPLIIGLAFYVPLHQAREYVQR</sequence>